<protein>
    <submittedName>
        <fullName evidence="2">Uncharacterized protein</fullName>
    </submittedName>
</protein>
<dbReference type="AlphaFoldDB" id="A0A7T8KBI3"/>
<sequence>MVFRSTVVPAGSAVIDTRLGLQVNPIRILVFLAVWFTRGVENRVPWAPPKLASTPPNPSRTRTRPVLTDETPESPPRGPGTASGGPDSTSPAASCWLQRAGVGQAR</sequence>
<accession>A0A7T8KBI3</accession>
<proteinExistence type="predicted"/>
<dbReference type="Proteomes" id="UP000595437">
    <property type="component" value="Chromosome 3"/>
</dbReference>
<feature type="region of interest" description="Disordered" evidence="1">
    <location>
        <begin position="45"/>
        <end position="106"/>
    </location>
</feature>
<evidence type="ECO:0000313" key="2">
    <source>
        <dbReference type="EMBL" id="QQP52862.1"/>
    </source>
</evidence>
<evidence type="ECO:0000256" key="1">
    <source>
        <dbReference type="SAM" id="MobiDB-lite"/>
    </source>
</evidence>
<reference evidence="3" key="1">
    <citation type="submission" date="2021-01" db="EMBL/GenBank/DDBJ databases">
        <title>Caligus Genome Assembly.</title>
        <authorList>
            <person name="Gallardo-Escarate C."/>
        </authorList>
    </citation>
    <scope>NUCLEOTIDE SEQUENCE [LARGE SCALE GENOMIC DNA]</scope>
</reference>
<evidence type="ECO:0000313" key="3">
    <source>
        <dbReference type="Proteomes" id="UP000595437"/>
    </source>
</evidence>
<name>A0A7T8KBI3_CALRO</name>
<organism evidence="2 3">
    <name type="scientific">Caligus rogercresseyi</name>
    <name type="common">Sea louse</name>
    <dbReference type="NCBI Taxonomy" id="217165"/>
    <lineage>
        <taxon>Eukaryota</taxon>
        <taxon>Metazoa</taxon>
        <taxon>Ecdysozoa</taxon>
        <taxon>Arthropoda</taxon>
        <taxon>Crustacea</taxon>
        <taxon>Multicrustacea</taxon>
        <taxon>Hexanauplia</taxon>
        <taxon>Copepoda</taxon>
        <taxon>Siphonostomatoida</taxon>
        <taxon>Caligidae</taxon>
        <taxon>Caligus</taxon>
    </lineage>
</organism>
<gene>
    <name evidence="2" type="ORF">FKW44_005140</name>
</gene>
<dbReference type="EMBL" id="CP045892">
    <property type="protein sequence ID" value="QQP52862.1"/>
    <property type="molecule type" value="Genomic_DNA"/>
</dbReference>
<keyword evidence="3" id="KW-1185">Reference proteome</keyword>